<feature type="signal peptide" evidence="1">
    <location>
        <begin position="1"/>
        <end position="20"/>
    </location>
</feature>
<protein>
    <submittedName>
        <fullName evidence="2">DUF4198 domain-containing protein</fullName>
    </submittedName>
</protein>
<organism evidence="2 3">
    <name type="scientific">Telmatocola sphagniphila</name>
    <dbReference type="NCBI Taxonomy" id="1123043"/>
    <lineage>
        <taxon>Bacteria</taxon>
        <taxon>Pseudomonadati</taxon>
        <taxon>Planctomycetota</taxon>
        <taxon>Planctomycetia</taxon>
        <taxon>Gemmatales</taxon>
        <taxon>Gemmataceae</taxon>
    </lineage>
</organism>
<evidence type="ECO:0000313" key="2">
    <source>
        <dbReference type="EMBL" id="QVL31759.1"/>
    </source>
</evidence>
<name>A0A8E6ET10_9BACT</name>
<feature type="chain" id="PRO_5034276438" evidence="1">
    <location>
        <begin position="21"/>
        <end position="224"/>
    </location>
</feature>
<accession>A0A8E6ET10</accession>
<dbReference type="KEGG" id="tsph:KIH39_23435"/>
<evidence type="ECO:0000313" key="3">
    <source>
        <dbReference type="Proteomes" id="UP000676194"/>
    </source>
</evidence>
<sequence>MKRIICSMLLFACMAFVAEAHFVYIVPDKDGTSAQIILSETLEADEDVGIAKLANMKLIFIDATGKEVSLKHETGKHALTVKVPSRGVIFGSVDYGVMAKGEGTPYLLRYHAKAILVDAQAKIATLGEKQALEICVVGEPGKNRFQVFSSGKPVAEAEVTVLKPDGNKEKLKTDKDGYTPSLTGSGRFGAWTKKVETQSGDLESKAYSEIRNYASIVVDLNPAK</sequence>
<gene>
    <name evidence="2" type="ORF">KIH39_23435</name>
</gene>
<proteinExistence type="predicted"/>
<dbReference type="EMBL" id="CP074694">
    <property type="protein sequence ID" value="QVL31759.1"/>
    <property type="molecule type" value="Genomic_DNA"/>
</dbReference>
<keyword evidence="3" id="KW-1185">Reference proteome</keyword>
<dbReference type="RefSeq" id="WP_213495978.1">
    <property type="nucleotide sequence ID" value="NZ_CP074694.1"/>
</dbReference>
<dbReference type="AlphaFoldDB" id="A0A8E6ET10"/>
<reference evidence="2" key="1">
    <citation type="submission" date="2021-05" db="EMBL/GenBank/DDBJ databases">
        <title>Complete genome sequence of the cellulolytic planctomycete Telmatocola sphagniphila SP2T and characterization of the first cellulase from planctomycetes.</title>
        <authorList>
            <person name="Rakitin A.L."/>
            <person name="Beletsky A.V."/>
            <person name="Naumoff D.G."/>
            <person name="Kulichevskaya I.S."/>
            <person name="Mardanov A.V."/>
            <person name="Ravin N.V."/>
            <person name="Dedysh S.N."/>
        </authorList>
    </citation>
    <scope>NUCLEOTIDE SEQUENCE</scope>
    <source>
        <strain evidence="2">SP2T</strain>
    </source>
</reference>
<dbReference type="Proteomes" id="UP000676194">
    <property type="component" value="Chromosome"/>
</dbReference>
<evidence type="ECO:0000256" key="1">
    <source>
        <dbReference type="SAM" id="SignalP"/>
    </source>
</evidence>
<keyword evidence="1" id="KW-0732">Signal</keyword>